<comment type="caution">
    <text evidence="1">The sequence shown here is derived from an EMBL/GenBank/DDBJ whole genome shotgun (WGS) entry which is preliminary data.</text>
</comment>
<proteinExistence type="predicted"/>
<evidence type="ECO:0000313" key="1">
    <source>
        <dbReference type="EMBL" id="KAI3795182.1"/>
    </source>
</evidence>
<accession>A0ACB9HHU7</accession>
<keyword evidence="2" id="KW-1185">Reference proteome</keyword>
<dbReference type="EMBL" id="CM042029">
    <property type="protein sequence ID" value="KAI3795182.1"/>
    <property type="molecule type" value="Genomic_DNA"/>
</dbReference>
<evidence type="ECO:0000313" key="2">
    <source>
        <dbReference type="Proteomes" id="UP001056120"/>
    </source>
</evidence>
<reference evidence="2" key="1">
    <citation type="journal article" date="2022" name="Mol. Ecol. Resour.">
        <title>The genomes of chicory, endive, great burdock and yacon provide insights into Asteraceae palaeo-polyploidization history and plant inulin production.</title>
        <authorList>
            <person name="Fan W."/>
            <person name="Wang S."/>
            <person name="Wang H."/>
            <person name="Wang A."/>
            <person name="Jiang F."/>
            <person name="Liu H."/>
            <person name="Zhao H."/>
            <person name="Xu D."/>
            <person name="Zhang Y."/>
        </authorList>
    </citation>
    <scope>NUCLEOTIDE SEQUENCE [LARGE SCALE GENOMIC DNA]</scope>
    <source>
        <strain evidence="2">cv. Yunnan</strain>
    </source>
</reference>
<sequence length="167" mass="18764">MDLPMDEGGLLNEDAEQIRHCLCAAAEWAGDATHAFAGKNDREHIEARIALMSCYQIHSYVCRATRAGMKTVRYNTTLKIGKATIIIPVDHSNVLPHFYFEFTPYTSLDNHANDNTLLTGKELLPHYFADRNIIGISHTKANVRPYFLKLSGYALPDSVNALHQTFN</sequence>
<protein>
    <submittedName>
        <fullName evidence="1">Uncharacterized protein</fullName>
    </submittedName>
</protein>
<gene>
    <name evidence="1" type="ORF">L1987_37831</name>
</gene>
<dbReference type="Proteomes" id="UP001056120">
    <property type="component" value="Linkage Group LG12"/>
</dbReference>
<name>A0ACB9HHU7_9ASTR</name>
<reference evidence="1 2" key="2">
    <citation type="journal article" date="2022" name="Mol. Ecol. Resour.">
        <title>The genomes of chicory, endive, great burdock and yacon provide insights into Asteraceae paleo-polyploidization history and plant inulin production.</title>
        <authorList>
            <person name="Fan W."/>
            <person name="Wang S."/>
            <person name="Wang H."/>
            <person name="Wang A."/>
            <person name="Jiang F."/>
            <person name="Liu H."/>
            <person name="Zhao H."/>
            <person name="Xu D."/>
            <person name="Zhang Y."/>
        </authorList>
    </citation>
    <scope>NUCLEOTIDE SEQUENCE [LARGE SCALE GENOMIC DNA]</scope>
    <source>
        <strain evidence="2">cv. Yunnan</strain>
        <tissue evidence="1">Leaves</tissue>
    </source>
</reference>
<organism evidence="1 2">
    <name type="scientific">Smallanthus sonchifolius</name>
    <dbReference type="NCBI Taxonomy" id="185202"/>
    <lineage>
        <taxon>Eukaryota</taxon>
        <taxon>Viridiplantae</taxon>
        <taxon>Streptophyta</taxon>
        <taxon>Embryophyta</taxon>
        <taxon>Tracheophyta</taxon>
        <taxon>Spermatophyta</taxon>
        <taxon>Magnoliopsida</taxon>
        <taxon>eudicotyledons</taxon>
        <taxon>Gunneridae</taxon>
        <taxon>Pentapetalae</taxon>
        <taxon>asterids</taxon>
        <taxon>campanulids</taxon>
        <taxon>Asterales</taxon>
        <taxon>Asteraceae</taxon>
        <taxon>Asteroideae</taxon>
        <taxon>Heliantheae alliance</taxon>
        <taxon>Millerieae</taxon>
        <taxon>Smallanthus</taxon>
    </lineage>
</organism>